<dbReference type="Proteomes" id="UP000518752">
    <property type="component" value="Unassembled WGS sequence"/>
</dbReference>
<dbReference type="OrthoDB" id="3359845at2759"/>
<proteinExistence type="predicted"/>
<feature type="domain" description="DUF7587" evidence="2">
    <location>
        <begin position="34"/>
        <end position="199"/>
    </location>
</feature>
<accession>A0A8H5I032</accession>
<keyword evidence="4" id="KW-1185">Reference proteome</keyword>
<evidence type="ECO:0000259" key="2">
    <source>
        <dbReference type="Pfam" id="PF24494"/>
    </source>
</evidence>
<evidence type="ECO:0000256" key="1">
    <source>
        <dbReference type="SAM" id="MobiDB-lite"/>
    </source>
</evidence>
<dbReference type="Pfam" id="PF24494">
    <property type="entry name" value="DUF7587"/>
    <property type="match status" value="1"/>
</dbReference>
<comment type="caution">
    <text evidence="3">The sequence shown here is derived from an EMBL/GenBank/DDBJ whole genome shotgun (WGS) entry which is preliminary data.</text>
</comment>
<evidence type="ECO:0000313" key="3">
    <source>
        <dbReference type="EMBL" id="KAF5392673.1"/>
    </source>
</evidence>
<dbReference type="InterPro" id="IPR056009">
    <property type="entry name" value="DUF7587"/>
</dbReference>
<dbReference type="AlphaFoldDB" id="A0A8H5I032"/>
<feature type="region of interest" description="Disordered" evidence="1">
    <location>
        <begin position="375"/>
        <end position="424"/>
    </location>
</feature>
<organism evidence="3 4">
    <name type="scientific">Collybiopsis confluens</name>
    <dbReference type="NCBI Taxonomy" id="2823264"/>
    <lineage>
        <taxon>Eukaryota</taxon>
        <taxon>Fungi</taxon>
        <taxon>Dikarya</taxon>
        <taxon>Basidiomycota</taxon>
        <taxon>Agaricomycotina</taxon>
        <taxon>Agaricomycetes</taxon>
        <taxon>Agaricomycetidae</taxon>
        <taxon>Agaricales</taxon>
        <taxon>Marasmiineae</taxon>
        <taxon>Omphalotaceae</taxon>
        <taxon>Collybiopsis</taxon>
    </lineage>
</organism>
<gene>
    <name evidence="3" type="ORF">D9757_000884</name>
</gene>
<protein>
    <recommendedName>
        <fullName evidence="2">DUF7587 domain-containing protein</fullName>
    </recommendedName>
</protein>
<feature type="compositionally biased region" description="Low complexity" evidence="1">
    <location>
        <begin position="399"/>
        <end position="421"/>
    </location>
</feature>
<feature type="region of interest" description="Disordered" evidence="1">
    <location>
        <begin position="447"/>
        <end position="480"/>
    </location>
</feature>
<sequence length="562" mass="62370">MAGSSLKSSYDEHRFLPQSGFGSDVTFSNIVTYHRYLFRIYTPKSLPSTQDDSVYFVGPRFDKTFAPRTPVSSEMYSFSSLTCGSLIETATYEDCIQHLGWETRSNSPFISTSFSLFWVIWDALRRYNIGVKHDVEIAIIDAGSLSGKAVTALQLLRKSPSQKKKDARHSRWLHFAQESQSVLVYGFIPRSAVLASVPLRVVIQNMPSYFLQSSSSIQIPRSLPDRPPDQKFAWDFTSKTGTSFQKFCQEASDCFTRLPYQTRVRETAIASVRLALAMLKSWFHDTVENGEIHSAVTKIRELSGLIAHWPEQQGSRDYAEMASLMKALIELLAEEVRGSNARTRQASSEQVQQLQTMVHRLLEVVRFRDSGATPLASSVQAKPDIPPSYPPSALRITIPTSTPSPSSSSCPSSASPATPQSDIFVSPSPNKSQIFFTPAYLPSPNFSDSSLRELSPPPSPLILADDDKDPSHLPPPPPPLHLSIPDVLSSPGILSATSPSFYYTALKSPSLEFSLGRLAQPISQSLQYLLTGRITLSRKMGKKSPQSRLLCKMLFLTPLLDF</sequence>
<reference evidence="3 4" key="1">
    <citation type="journal article" date="2020" name="ISME J.">
        <title>Uncovering the hidden diversity of litter-decomposition mechanisms in mushroom-forming fungi.</title>
        <authorList>
            <person name="Floudas D."/>
            <person name="Bentzer J."/>
            <person name="Ahren D."/>
            <person name="Johansson T."/>
            <person name="Persson P."/>
            <person name="Tunlid A."/>
        </authorList>
    </citation>
    <scope>NUCLEOTIDE SEQUENCE [LARGE SCALE GENOMIC DNA]</scope>
    <source>
        <strain evidence="3 4">CBS 406.79</strain>
    </source>
</reference>
<evidence type="ECO:0000313" key="4">
    <source>
        <dbReference type="Proteomes" id="UP000518752"/>
    </source>
</evidence>
<name>A0A8H5I032_9AGAR</name>
<dbReference type="EMBL" id="JAACJN010000004">
    <property type="protein sequence ID" value="KAF5392673.1"/>
    <property type="molecule type" value="Genomic_DNA"/>
</dbReference>